<evidence type="ECO:0000256" key="2">
    <source>
        <dbReference type="ARBA" id="ARBA00022723"/>
    </source>
</evidence>
<dbReference type="PANTHER" id="PTHR11113:SF14">
    <property type="entry name" value="N-ACETYLGLUCOSAMINE-6-PHOSPHATE DEACETYLASE"/>
    <property type="match status" value="1"/>
</dbReference>
<dbReference type="Gene3D" id="3.20.20.140">
    <property type="entry name" value="Metal-dependent hydrolases"/>
    <property type="match status" value="1"/>
</dbReference>
<keyword evidence="4 5" id="KW-0119">Carbohydrate metabolism</keyword>
<feature type="binding site" evidence="7">
    <location>
        <begin position="311"/>
        <end position="313"/>
    </location>
    <ligand>
        <name>substrate</name>
    </ligand>
</feature>
<feature type="domain" description="Amidohydrolase-related" evidence="9">
    <location>
        <begin position="58"/>
        <end position="384"/>
    </location>
</feature>
<dbReference type="EMBL" id="CABVLI010000044">
    <property type="protein sequence ID" value="VVT25488.1"/>
    <property type="molecule type" value="Genomic_DNA"/>
</dbReference>
<evidence type="ECO:0000313" key="11">
    <source>
        <dbReference type="Proteomes" id="UP000326857"/>
    </source>
</evidence>
<organism evidence="10 11">
    <name type="scientific">Sphingomonas aurantiaca</name>
    <dbReference type="NCBI Taxonomy" id="185949"/>
    <lineage>
        <taxon>Bacteria</taxon>
        <taxon>Pseudomonadati</taxon>
        <taxon>Pseudomonadota</taxon>
        <taxon>Alphaproteobacteria</taxon>
        <taxon>Sphingomonadales</taxon>
        <taxon>Sphingomonadaceae</taxon>
        <taxon>Sphingomonas</taxon>
    </lineage>
</organism>
<evidence type="ECO:0000256" key="4">
    <source>
        <dbReference type="ARBA" id="ARBA00023277"/>
    </source>
</evidence>
<dbReference type="AlphaFoldDB" id="A0A5E8A2E2"/>
<keyword evidence="2 8" id="KW-0479">Metal-binding</keyword>
<feature type="binding site" evidence="8">
    <location>
        <position position="135"/>
    </location>
    <ligand>
        <name>Zn(2+)</name>
        <dbReference type="ChEBI" id="CHEBI:29105"/>
    </ligand>
</feature>
<reference evidence="10 11" key="1">
    <citation type="submission" date="2019-09" db="EMBL/GenBank/DDBJ databases">
        <authorList>
            <person name="Dittami M. S."/>
        </authorList>
    </citation>
    <scope>NUCLEOTIDE SEQUENCE [LARGE SCALE GENOMIC DNA]</scope>
    <source>
        <strain evidence="10">SPHINGO391</strain>
    </source>
</reference>
<dbReference type="InterPro" id="IPR011059">
    <property type="entry name" value="Metal-dep_hydrolase_composite"/>
</dbReference>
<proteinExistence type="inferred from homology"/>
<comment type="cofactor">
    <cofactor evidence="8">
        <name>a divalent metal cation</name>
        <dbReference type="ChEBI" id="CHEBI:60240"/>
    </cofactor>
    <text evidence="8">Binds 1 divalent metal cation per subunit.</text>
</comment>
<evidence type="ECO:0000256" key="5">
    <source>
        <dbReference type="PIRNR" id="PIRNR038994"/>
    </source>
</evidence>
<evidence type="ECO:0000256" key="3">
    <source>
        <dbReference type="ARBA" id="ARBA00022801"/>
    </source>
</evidence>
<dbReference type="InterPro" id="IPR003764">
    <property type="entry name" value="GlcNAc_6-P_deAcase"/>
</dbReference>
<gene>
    <name evidence="10" type="primary">agaAII</name>
    <name evidence="10" type="ORF">SPHINGO391_490007</name>
</gene>
<evidence type="ECO:0000313" key="10">
    <source>
        <dbReference type="EMBL" id="VVT25488.1"/>
    </source>
</evidence>
<dbReference type="NCBIfam" id="TIGR00221">
    <property type="entry name" value="nagA"/>
    <property type="match status" value="1"/>
</dbReference>
<accession>A0A5E8A2E2</accession>
<dbReference type="InterPro" id="IPR006680">
    <property type="entry name" value="Amidohydro-rel"/>
</dbReference>
<dbReference type="GO" id="GO:0006046">
    <property type="term" value="P:N-acetylglucosamine catabolic process"/>
    <property type="evidence" value="ECO:0007669"/>
    <property type="project" value="TreeGrafter"/>
</dbReference>
<dbReference type="SUPFAM" id="SSF51338">
    <property type="entry name" value="Composite domain of metallo-dependent hydrolases"/>
    <property type="match status" value="1"/>
</dbReference>
<feature type="binding site" evidence="8">
    <location>
        <position position="199"/>
    </location>
    <ligand>
        <name>Zn(2+)</name>
        <dbReference type="ChEBI" id="CHEBI:29105"/>
    </ligand>
</feature>
<dbReference type="Proteomes" id="UP000326857">
    <property type="component" value="Unassembled WGS sequence"/>
</dbReference>
<feature type="binding site" evidence="7">
    <location>
        <begin position="223"/>
        <end position="224"/>
    </location>
    <ligand>
        <name>substrate</name>
    </ligand>
</feature>
<feature type="binding site" evidence="7">
    <location>
        <position position="231"/>
    </location>
    <ligand>
        <name>substrate</name>
    </ligand>
</feature>
<dbReference type="Gene3D" id="2.30.40.10">
    <property type="entry name" value="Urease, subunit C, domain 1"/>
    <property type="match status" value="1"/>
</dbReference>
<dbReference type="PIRSF" id="PIRSF038994">
    <property type="entry name" value="NagA"/>
    <property type="match status" value="1"/>
</dbReference>
<evidence type="ECO:0000256" key="6">
    <source>
        <dbReference type="PIRSR" id="PIRSR038994-1"/>
    </source>
</evidence>
<feature type="active site" description="Proton donor/acceptor" evidence="6">
    <location>
        <position position="278"/>
    </location>
</feature>
<name>A0A5E8A2E2_9SPHN</name>
<feature type="binding site" evidence="7">
    <location>
        <position position="146"/>
    </location>
    <ligand>
        <name>substrate</name>
    </ligand>
</feature>
<keyword evidence="3 5" id="KW-0378">Hydrolase</keyword>
<feature type="binding site" evidence="7">
    <location>
        <position position="255"/>
    </location>
    <ligand>
        <name>substrate</name>
    </ligand>
</feature>
<evidence type="ECO:0000256" key="8">
    <source>
        <dbReference type="PIRSR" id="PIRSR038994-3"/>
    </source>
</evidence>
<dbReference type="SUPFAM" id="SSF51556">
    <property type="entry name" value="Metallo-dependent hydrolases"/>
    <property type="match status" value="1"/>
</dbReference>
<dbReference type="CDD" id="cd00854">
    <property type="entry name" value="NagA"/>
    <property type="match status" value="1"/>
</dbReference>
<dbReference type="GO" id="GO:0046872">
    <property type="term" value="F:metal ion binding"/>
    <property type="evidence" value="ECO:0007669"/>
    <property type="project" value="UniProtKB-KW"/>
</dbReference>
<evidence type="ECO:0000256" key="1">
    <source>
        <dbReference type="ARBA" id="ARBA00010716"/>
    </source>
</evidence>
<evidence type="ECO:0000259" key="9">
    <source>
        <dbReference type="Pfam" id="PF01979"/>
    </source>
</evidence>
<dbReference type="EC" id="3.5.1.-" evidence="10"/>
<comment type="similarity">
    <text evidence="1 5">Belongs to the metallo-dependent hydrolases superfamily. NagA family.</text>
</comment>
<protein>
    <submittedName>
        <fullName evidence="10">N-acetylgalactosamine-6-phosphate deacetylase</fullName>
        <ecNumber evidence="10">3.5.1.-</ecNumber>
    </submittedName>
</protein>
<sequence length="388" mass="39853">MSGVEMNESQFHVVNGSVVTPDGLMNGATIRVVGDRIAMITPLERAPADAVDLGGGWLVPGFVDTQVNGGGGVLLNDQPTVAGIAAIGAAHAPYGTTAFMPTLISDTPDVIEATLDAMDAAILAGVPGVVGAHIEGPWINPARKGIHDPAKFRLLDDDMIALLIRPRKGRVMVTLAPELTDPASIARLVAGGVIVSAGHTDADYETIVAAAGAGLSGITHLFNAMSPLLHRAPGVVGAALDDRHVYCGLIADGLHVHDAALRLALNARPHDRLMLVSDAMPSVGAVDKDFRLQGRLIHVEDGKCFGEDGTLAGSDLDMAGAVRNLVARTHADVPTAAAMAATNPAAFLGLTHERGALAPGLRADWVALTADLRPAGTWIGGHLVAGGN</sequence>
<dbReference type="Pfam" id="PF01979">
    <property type="entry name" value="Amidohydro_1"/>
    <property type="match status" value="1"/>
</dbReference>
<evidence type="ECO:0000256" key="7">
    <source>
        <dbReference type="PIRSR" id="PIRSR038994-2"/>
    </source>
</evidence>
<dbReference type="PANTHER" id="PTHR11113">
    <property type="entry name" value="N-ACETYLGLUCOSAMINE-6-PHOSPHATE DEACETYLASE"/>
    <property type="match status" value="1"/>
</dbReference>
<dbReference type="InterPro" id="IPR032466">
    <property type="entry name" value="Metal_Hydrolase"/>
</dbReference>
<feature type="binding site" evidence="8">
    <location>
        <position position="220"/>
    </location>
    <ligand>
        <name>Zn(2+)</name>
        <dbReference type="ChEBI" id="CHEBI:29105"/>
    </ligand>
</feature>
<dbReference type="GO" id="GO:0008448">
    <property type="term" value="F:N-acetylglucosamine-6-phosphate deacetylase activity"/>
    <property type="evidence" value="ECO:0007669"/>
    <property type="project" value="InterPro"/>
</dbReference>